<dbReference type="Proteomes" id="UP000204242">
    <property type="component" value="Genome"/>
</dbReference>
<evidence type="ECO:0000313" key="2">
    <source>
        <dbReference type="Proteomes" id="UP000204242"/>
    </source>
</evidence>
<organism evidence="1 2">
    <name type="scientific">Ichnoviriform fugitivi</name>
    <dbReference type="NCBI Taxonomy" id="265522"/>
    <lineage>
        <taxon>Viruses</taxon>
        <taxon>Viruses incertae sedis</taxon>
        <taxon>Polydnaviriformidae</taxon>
        <taxon>Ichnoviriform</taxon>
    </lineage>
</organism>
<dbReference type="GeneID" id="5076291"/>
<accession>A2Q0C9</accession>
<dbReference type="InterPro" id="IPR021982">
    <property type="entry name" value="REEP_Ichnovirus"/>
</dbReference>
<name>A2Q0C9_9VIRU</name>
<sequence length="210" mass="25094">MCGIHRAIVRSLKKWIKSRKASRSTSSQDPSPPTASTYPPCDVFLYMSNFLHFKDYRNLIEAFWPNGGEDELIRQRLWKLSTRTYSTSVFKGKHLQVEYNYDDGRPEEDRILLNVKTLLPVTGPIFTKGWEDLWMNPSEIVDVVRRRYFVNKCTDYSHLECNCWADKFRMPYPQLFPLFYESPHGDYHDICMKFIFLWLQNYLDLYMTTR</sequence>
<reference evidence="1 2" key="1">
    <citation type="journal article" date="2007" name="Virology">
        <title>Shared and species-specific features among ichnovirus genomes.</title>
        <authorList>
            <person name="Tanaka K."/>
            <person name="Lapointe R."/>
            <person name="Barney W.E."/>
            <person name="Makkay A.M."/>
            <person name="Stoltz D."/>
            <person name="Cusson M."/>
            <person name="Webb B.A."/>
        </authorList>
    </citation>
    <scope>NUCLEOTIDE SEQUENCE [LARGE SCALE GENOMIC DNA]</scope>
</reference>
<dbReference type="Pfam" id="PF12132">
    <property type="entry name" value="DUF3587"/>
    <property type="match status" value="1"/>
</dbReference>
<dbReference type="RefSeq" id="YP_001031243.1">
    <property type="nucleotide sequence ID" value="NC_008957.1"/>
</dbReference>
<evidence type="ECO:0000313" key="1">
    <source>
        <dbReference type="EMBL" id="BAF45644.1"/>
    </source>
</evidence>
<proteinExistence type="predicted"/>
<dbReference type="EMBL" id="AB291165">
    <property type="protein sequence ID" value="BAF45644.1"/>
    <property type="molecule type" value="Genomic_DNA"/>
</dbReference>
<dbReference type="KEGG" id="vg:5076291"/>
<dbReference type="OrthoDB" id="20at10482"/>
<protein>
    <submittedName>
        <fullName evidence="1">Repeat element protein-a2.1</fullName>
    </submittedName>
</protein>